<gene>
    <name evidence="2" type="ORF">BN7_4547</name>
</gene>
<organism evidence="2 3">
    <name type="scientific">Wickerhamomyces ciferrii (strain ATCC 14091 / BCRC 22168 / CBS 111 / JCM 3599 / NBRC 0793 / NRRL Y-1031 F-60-10)</name>
    <name type="common">Yeast</name>
    <name type="synonym">Pichia ciferrii</name>
    <dbReference type="NCBI Taxonomy" id="1206466"/>
    <lineage>
        <taxon>Eukaryota</taxon>
        <taxon>Fungi</taxon>
        <taxon>Dikarya</taxon>
        <taxon>Ascomycota</taxon>
        <taxon>Saccharomycotina</taxon>
        <taxon>Saccharomycetes</taxon>
        <taxon>Phaffomycetales</taxon>
        <taxon>Wickerhamomycetaceae</taxon>
        <taxon>Wickerhamomyces</taxon>
    </lineage>
</organism>
<protein>
    <submittedName>
        <fullName evidence="2">Uncharacterized protein</fullName>
    </submittedName>
</protein>
<dbReference type="EMBL" id="CAIF01000177">
    <property type="protein sequence ID" value="CCH44969.1"/>
    <property type="molecule type" value="Genomic_DNA"/>
</dbReference>
<dbReference type="AlphaFoldDB" id="K0KU69"/>
<dbReference type="InParanoid" id="K0KU69"/>
<reference evidence="2 3" key="1">
    <citation type="journal article" date="2012" name="Eukaryot. Cell">
        <title>Draft genome sequence of Wickerhamomyces ciferrii NRRL Y-1031 F-60-10.</title>
        <authorList>
            <person name="Schneider J."/>
            <person name="Andrea H."/>
            <person name="Blom J."/>
            <person name="Jaenicke S."/>
            <person name="Ruckert C."/>
            <person name="Schorsch C."/>
            <person name="Szczepanowski R."/>
            <person name="Farwick M."/>
            <person name="Goesmann A."/>
            <person name="Puhler A."/>
            <person name="Schaffer S."/>
            <person name="Tauch A."/>
            <person name="Kohler T."/>
            <person name="Brinkrolf K."/>
        </authorList>
    </citation>
    <scope>NUCLEOTIDE SEQUENCE [LARGE SCALE GENOMIC DNA]</scope>
    <source>
        <strain evidence="3">ATCC 14091 / BCRC 22168 / CBS 111 / JCM 3599 / NBRC 0793 / NRRL Y-1031 F-60-10</strain>
    </source>
</reference>
<comment type="caution">
    <text evidence="2">The sequence shown here is derived from an EMBL/GenBank/DDBJ whole genome shotgun (WGS) entry which is preliminary data.</text>
</comment>
<evidence type="ECO:0000313" key="2">
    <source>
        <dbReference type="EMBL" id="CCH44969.1"/>
    </source>
</evidence>
<accession>K0KU69</accession>
<proteinExistence type="predicted"/>
<sequence length="78" mass="8780">MVFDGIYKHFNNADQSNTVYNKGDEKTQSGLRKHSLGNNSENFGGTAGGETKSKFDKDDLNEDKIKEQAGKVFEKYEK</sequence>
<feature type="region of interest" description="Disordered" evidence="1">
    <location>
        <begin position="18"/>
        <end position="78"/>
    </location>
</feature>
<feature type="compositionally biased region" description="Basic and acidic residues" evidence="1">
    <location>
        <begin position="51"/>
        <end position="78"/>
    </location>
</feature>
<keyword evidence="3" id="KW-1185">Reference proteome</keyword>
<dbReference type="Proteomes" id="UP000009328">
    <property type="component" value="Unassembled WGS sequence"/>
</dbReference>
<name>K0KU69_WICCF</name>
<evidence type="ECO:0000313" key="3">
    <source>
        <dbReference type="Proteomes" id="UP000009328"/>
    </source>
</evidence>
<evidence type="ECO:0000256" key="1">
    <source>
        <dbReference type="SAM" id="MobiDB-lite"/>
    </source>
</evidence>
<dbReference type="HOGENOM" id="CLU_2623885_0_0_1"/>